<gene>
    <name evidence="1" type="ORF">CONLIGDRAFT_648941</name>
</gene>
<reference evidence="1 2" key="1">
    <citation type="submission" date="2016-10" db="EMBL/GenBank/DDBJ databases">
        <title>Draft genome sequence of Coniochaeta ligniaria NRRL30616, a lignocellulolytic fungus for bioabatement of inhibitors in plant biomass hydrolysates.</title>
        <authorList>
            <consortium name="DOE Joint Genome Institute"/>
            <person name="Jimenez D.J."/>
            <person name="Hector R.E."/>
            <person name="Riley R."/>
            <person name="Sun H."/>
            <person name="Grigoriev I.V."/>
            <person name="Van Elsas J.D."/>
            <person name="Nichols N.N."/>
        </authorList>
    </citation>
    <scope>NUCLEOTIDE SEQUENCE [LARGE SCALE GENOMIC DNA]</scope>
    <source>
        <strain evidence="1 2">NRRL 30616</strain>
    </source>
</reference>
<accession>A0A1J7J9E0</accession>
<evidence type="ECO:0000313" key="1">
    <source>
        <dbReference type="EMBL" id="OIW24146.1"/>
    </source>
</evidence>
<evidence type="ECO:0000313" key="2">
    <source>
        <dbReference type="Proteomes" id="UP000182658"/>
    </source>
</evidence>
<name>A0A1J7J9E0_9PEZI</name>
<dbReference type="EMBL" id="KV875104">
    <property type="protein sequence ID" value="OIW24146.1"/>
    <property type="molecule type" value="Genomic_DNA"/>
</dbReference>
<dbReference type="AlphaFoldDB" id="A0A1J7J9E0"/>
<dbReference type="InParanoid" id="A0A1J7J9E0"/>
<keyword evidence="2" id="KW-1185">Reference proteome</keyword>
<organism evidence="1 2">
    <name type="scientific">Coniochaeta ligniaria NRRL 30616</name>
    <dbReference type="NCBI Taxonomy" id="1408157"/>
    <lineage>
        <taxon>Eukaryota</taxon>
        <taxon>Fungi</taxon>
        <taxon>Dikarya</taxon>
        <taxon>Ascomycota</taxon>
        <taxon>Pezizomycotina</taxon>
        <taxon>Sordariomycetes</taxon>
        <taxon>Sordariomycetidae</taxon>
        <taxon>Coniochaetales</taxon>
        <taxon>Coniochaetaceae</taxon>
        <taxon>Coniochaeta</taxon>
    </lineage>
</organism>
<proteinExistence type="predicted"/>
<dbReference type="Proteomes" id="UP000182658">
    <property type="component" value="Unassembled WGS sequence"/>
</dbReference>
<sequence length="158" mass="17518">MSPSIDKQVHIQATTDYNELQIALARKASGSLFRKTGSLPFYTTDIKGTGRMKKSGMSASKPKNTLANEHRRLTSLCMRLPPSTTASRCRIEKLMGINRVVIDRCFVIETATVSSPNGLLAECDLISKTIDLDTRSDNSFLEDSQHRKPPIQTTLHPV</sequence>
<protein>
    <submittedName>
        <fullName evidence="1">Uncharacterized protein</fullName>
    </submittedName>
</protein>